<gene>
    <name evidence="3" type="ORF">SYYSPA8_23045</name>
</gene>
<feature type="transmembrane region" description="Helical" evidence="2">
    <location>
        <begin position="239"/>
        <end position="258"/>
    </location>
</feature>
<feature type="transmembrane region" description="Helical" evidence="2">
    <location>
        <begin position="293"/>
        <end position="316"/>
    </location>
</feature>
<keyword evidence="2" id="KW-1133">Transmembrane helix</keyword>
<evidence type="ECO:0000313" key="3">
    <source>
        <dbReference type="EMBL" id="GLF97228.1"/>
    </source>
</evidence>
<keyword evidence="4" id="KW-1185">Reference proteome</keyword>
<feature type="transmembrane region" description="Helical" evidence="2">
    <location>
        <begin position="374"/>
        <end position="392"/>
    </location>
</feature>
<evidence type="ECO:0000256" key="1">
    <source>
        <dbReference type="SAM" id="MobiDB-lite"/>
    </source>
</evidence>
<accession>A0ABQ5P3Q5</accession>
<evidence type="ECO:0000256" key="2">
    <source>
        <dbReference type="SAM" id="Phobius"/>
    </source>
</evidence>
<name>A0ABQ5P3Q5_9ACTN</name>
<feature type="transmembrane region" description="Helical" evidence="2">
    <location>
        <begin position="399"/>
        <end position="423"/>
    </location>
</feature>
<feature type="transmembrane region" description="Helical" evidence="2">
    <location>
        <begin position="214"/>
        <end position="232"/>
    </location>
</feature>
<proteinExistence type="predicted"/>
<keyword evidence="2" id="KW-0812">Transmembrane</keyword>
<feature type="transmembrane region" description="Helical" evidence="2">
    <location>
        <begin position="136"/>
        <end position="153"/>
    </location>
</feature>
<feature type="transmembrane region" description="Helical" evidence="2">
    <location>
        <begin position="159"/>
        <end position="180"/>
    </location>
</feature>
<feature type="region of interest" description="Disordered" evidence="1">
    <location>
        <begin position="1"/>
        <end position="25"/>
    </location>
</feature>
<dbReference type="Proteomes" id="UP001291653">
    <property type="component" value="Unassembled WGS sequence"/>
</dbReference>
<comment type="caution">
    <text evidence="3">The sequence shown here is derived from an EMBL/GenBank/DDBJ whole genome shotgun (WGS) entry which is preliminary data.</text>
</comment>
<dbReference type="InterPro" id="IPR045691">
    <property type="entry name" value="DUF6056"/>
</dbReference>
<evidence type="ECO:0000313" key="4">
    <source>
        <dbReference type="Proteomes" id="UP001291653"/>
    </source>
</evidence>
<feature type="transmembrane region" description="Helical" evidence="2">
    <location>
        <begin position="30"/>
        <end position="49"/>
    </location>
</feature>
<feature type="transmembrane region" description="Helical" evidence="2">
    <location>
        <begin position="336"/>
        <end position="359"/>
    </location>
</feature>
<feature type="transmembrane region" description="Helical" evidence="2">
    <location>
        <begin position="104"/>
        <end position="124"/>
    </location>
</feature>
<dbReference type="RefSeq" id="WP_323449237.1">
    <property type="nucleotide sequence ID" value="NZ_BSBI01000010.1"/>
</dbReference>
<reference evidence="3 4" key="1">
    <citation type="submission" date="2022-10" db="EMBL/GenBank/DDBJ databases">
        <title>Draft genome sequence of Streptomyces sp. YSPA8.</title>
        <authorList>
            <person name="Moriuchi R."/>
            <person name="Dohra H."/>
            <person name="Yamamura H."/>
            <person name="Kodani S."/>
        </authorList>
    </citation>
    <scope>NUCLEOTIDE SEQUENCE [LARGE SCALE GENOMIC DNA]</scope>
    <source>
        <strain evidence="3 4">YSPA8</strain>
    </source>
</reference>
<feature type="transmembrane region" description="Helical" evidence="2">
    <location>
        <begin position="192"/>
        <end position="208"/>
    </location>
</feature>
<dbReference type="EMBL" id="BSBI01000010">
    <property type="protein sequence ID" value="GLF97228.1"/>
    <property type="molecule type" value="Genomic_DNA"/>
</dbReference>
<dbReference type="Pfam" id="PF19528">
    <property type="entry name" value="DUF6056"/>
    <property type="match status" value="1"/>
</dbReference>
<organism evidence="3 4">
    <name type="scientific">Streptomyces yaizuensis</name>
    <dbReference type="NCBI Taxonomy" id="2989713"/>
    <lineage>
        <taxon>Bacteria</taxon>
        <taxon>Bacillati</taxon>
        <taxon>Actinomycetota</taxon>
        <taxon>Actinomycetes</taxon>
        <taxon>Kitasatosporales</taxon>
        <taxon>Streptomycetaceae</taxon>
        <taxon>Streptomyces</taxon>
    </lineage>
</organism>
<protein>
    <submittedName>
        <fullName evidence="3">DUF6056 family protein</fullName>
    </submittedName>
</protein>
<sequence length="498" mass="53013">MAIGTTETASAAAPDPAGGGPGGGDRRPSWPFALALLPVGLFLLASWYGRHVRPSADEWCFLPHVRDEGVLGLIDKFWTLDNGRLGNGLLVGLYAEFPVAGHQWYGPVSVAVMLLLLWGVTAALLRRAVVTVPRGVPLLVAGMVATVFLFATPNTYKTFYWPAASVSHTLAPVLCVAAAIPLLRGRGRRGRITALAVAAGAGVFMGTLSEEASVVSLVVLGGVVLFAPLLLAERVRRTARIWAVTGGVGILVGTLILYTSPGSRNRRERFDAERMSMLSPEALGGSLRGFLEILAITVTNWQYVGAVAAGVLLGLLARGGSGAGGGVLLPLRARVVLPLMAAAFLVSGYLCTVITYPVFQERVVTTERTWNDYLLVWVVLLVAAGGFLGRWLRGRGSAVVPAALAGAALACVASVVGVAVPLVDLADRMEVRAERWDRQDAHLRAAAARGETVMPYTPTKVGKMLEPFSQNGKRKWPAQCVADYYDLEKVVYAPEPRW</sequence>
<keyword evidence="2" id="KW-0472">Membrane</keyword>